<reference evidence="2 3" key="1">
    <citation type="submission" date="2014-04" db="EMBL/GenBank/DDBJ databases">
        <authorList>
            <consortium name="DOE Joint Genome Institute"/>
            <person name="Kuo A."/>
            <person name="Kohler A."/>
            <person name="Nagy L.G."/>
            <person name="Floudas D."/>
            <person name="Copeland A."/>
            <person name="Barry K.W."/>
            <person name="Cichocki N."/>
            <person name="Veneault-Fourrey C."/>
            <person name="LaButti K."/>
            <person name="Lindquist E.A."/>
            <person name="Lipzen A."/>
            <person name="Lundell T."/>
            <person name="Morin E."/>
            <person name="Murat C."/>
            <person name="Sun H."/>
            <person name="Tunlid A."/>
            <person name="Henrissat B."/>
            <person name="Grigoriev I.V."/>
            <person name="Hibbett D.S."/>
            <person name="Martin F."/>
            <person name="Nordberg H.P."/>
            <person name="Cantor M.N."/>
            <person name="Hua S.X."/>
        </authorList>
    </citation>
    <scope>NUCLEOTIDE SEQUENCE [LARGE SCALE GENOMIC DNA]</scope>
    <source>
        <strain evidence="2 3">Foug A</strain>
    </source>
</reference>
<sequence length="150" mass="16083">MYFGEDPPIPSSSKGKLPAVPPRTAPGSSSRQQQWQFARRHGLTPVSAVPLVAEASPAVTTPVHVSPTFTTYCLRSPSFQESAGSPQAPKGLLSEEDVPIPTIQEEEMAEGLLAAMSAGMSLQDPFGASNPTRSELEDWYKHQFSKEVSG</sequence>
<dbReference type="InParanoid" id="A0A0C3CPD3"/>
<name>A0A0C3CPD3_9AGAM</name>
<reference evidence="3" key="2">
    <citation type="submission" date="2015-01" db="EMBL/GenBank/DDBJ databases">
        <title>Evolutionary Origins and Diversification of the Mycorrhizal Mutualists.</title>
        <authorList>
            <consortium name="DOE Joint Genome Institute"/>
            <consortium name="Mycorrhizal Genomics Consortium"/>
            <person name="Kohler A."/>
            <person name="Kuo A."/>
            <person name="Nagy L.G."/>
            <person name="Floudas D."/>
            <person name="Copeland A."/>
            <person name="Barry K.W."/>
            <person name="Cichocki N."/>
            <person name="Veneault-Fourrey C."/>
            <person name="LaButti K."/>
            <person name="Lindquist E.A."/>
            <person name="Lipzen A."/>
            <person name="Lundell T."/>
            <person name="Morin E."/>
            <person name="Murat C."/>
            <person name="Riley R."/>
            <person name="Ohm R."/>
            <person name="Sun H."/>
            <person name="Tunlid A."/>
            <person name="Henrissat B."/>
            <person name="Grigoriev I.V."/>
            <person name="Hibbett D.S."/>
            <person name="Martin F."/>
        </authorList>
    </citation>
    <scope>NUCLEOTIDE SEQUENCE [LARGE SCALE GENOMIC DNA]</scope>
    <source>
        <strain evidence="3">Foug A</strain>
    </source>
</reference>
<dbReference type="EMBL" id="KN822420">
    <property type="protein sequence ID" value="KIM50470.1"/>
    <property type="molecule type" value="Genomic_DNA"/>
</dbReference>
<organism evidence="2 3">
    <name type="scientific">Scleroderma citrinum Foug A</name>
    <dbReference type="NCBI Taxonomy" id="1036808"/>
    <lineage>
        <taxon>Eukaryota</taxon>
        <taxon>Fungi</taxon>
        <taxon>Dikarya</taxon>
        <taxon>Basidiomycota</taxon>
        <taxon>Agaricomycotina</taxon>
        <taxon>Agaricomycetes</taxon>
        <taxon>Agaricomycetidae</taxon>
        <taxon>Boletales</taxon>
        <taxon>Sclerodermatineae</taxon>
        <taxon>Sclerodermataceae</taxon>
        <taxon>Scleroderma</taxon>
    </lineage>
</organism>
<feature type="region of interest" description="Disordered" evidence="1">
    <location>
        <begin position="1"/>
        <end position="40"/>
    </location>
</feature>
<evidence type="ECO:0000313" key="2">
    <source>
        <dbReference type="EMBL" id="KIM50470.1"/>
    </source>
</evidence>
<gene>
    <name evidence="2" type="ORF">SCLCIDRAFT_34258</name>
</gene>
<keyword evidence="3" id="KW-1185">Reference proteome</keyword>
<feature type="compositionally biased region" description="Polar residues" evidence="1">
    <location>
        <begin position="26"/>
        <end position="36"/>
    </location>
</feature>
<dbReference type="Proteomes" id="UP000053989">
    <property type="component" value="Unassembled WGS sequence"/>
</dbReference>
<evidence type="ECO:0000313" key="3">
    <source>
        <dbReference type="Proteomes" id="UP000053989"/>
    </source>
</evidence>
<dbReference type="HOGENOM" id="CLU_1741665_0_0_1"/>
<protein>
    <submittedName>
        <fullName evidence="2">Uncharacterized protein</fullName>
    </submittedName>
</protein>
<proteinExistence type="predicted"/>
<dbReference type="AlphaFoldDB" id="A0A0C3CPD3"/>
<evidence type="ECO:0000256" key="1">
    <source>
        <dbReference type="SAM" id="MobiDB-lite"/>
    </source>
</evidence>
<accession>A0A0C3CPD3</accession>